<dbReference type="AlphaFoldDB" id="A0A838CNA0"/>
<gene>
    <name evidence="4" type="ORF">H0266_01210</name>
</gene>
<proteinExistence type="predicted"/>
<protein>
    <submittedName>
        <fullName evidence="4">YrrS family protein</fullName>
    </submittedName>
</protein>
<sequence length="222" mass="25256">MTNSFHSRSNRYEKKRKGTKMMTWLMGAAGLLVITFVALFIFGGNETDGTAKQPEPSESVSVEDEEEKENTNGDNDDSQVDENAPEKSSDQQDSEVSSEEGEEPKEELTVIENSDDENVKRIIKKNWKPLQTEQTIEGEHRITYDTESQDWVEMEQVVRDVTGLTKDNMITQYIGNGGTPNKAIATVYNKNNKDEVYRVYLEWIEGTGFQAQQMDELNQVPQ</sequence>
<keyword evidence="5" id="KW-1185">Reference proteome</keyword>
<dbReference type="InterPro" id="IPR009988">
    <property type="entry name" value="DUF1510"/>
</dbReference>
<evidence type="ECO:0000256" key="2">
    <source>
        <dbReference type="SAM" id="Phobius"/>
    </source>
</evidence>
<reference evidence="4 5" key="1">
    <citation type="journal article" date="2004" name="Extremophiles">
        <title>Halobacillus locisalis sp. nov., a halophilic bacterium isolated from a marine solar saltern of the Yellow Sea in Korea.</title>
        <authorList>
            <person name="Yoon J.H."/>
            <person name="Kang K.H."/>
            <person name="Oh T.K."/>
            <person name="Park Y.H."/>
        </authorList>
    </citation>
    <scope>NUCLEOTIDE SEQUENCE [LARGE SCALE GENOMIC DNA]</scope>
    <source>
        <strain evidence="4 5">KCTC 3788</strain>
    </source>
</reference>
<dbReference type="EMBL" id="JACEFG010000001">
    <property type="protein sequence ID" value="MBA2173510.1"/>
    <property type="molecule type" value="Genomic_DNA"/>
</dbReference>
<feature type="compositionally biased region" description="Acidic residues" evidence="1">
    <location>
        <begin position="92"/>
        <end position="105"/>
    </location>
</feature>
<name>A0A838CNA0_9BACI</name>
<organism evidence="4 5">
    <name type="scientific">Halobacillus locisalis</name>
    <dbReference type="NCBI Taxonomy" id="220753"/>
    <lineage>
        <taxon>Bacteria</taxon>
        <taxon>Bacillati</taxon>
        <taxon>Bacillota</taxon>
        <taxon>Bacilli</taxon>
        <taxon>Bacillales</taxon>
        <taxon>Bacillaceae</taxon>
        <taxon>Halobacillus</taxon>
    </lineage>
</organism>
<feature type="domain" description="DUF1510" evidence="3">
    <location>
        <begin position="122"/>
        <end position="217"/>
    </location>
</feature>
<evidence type="ECO:0000256" key="1">
    <source>
        <dbReference type="SAM" id="MobiDB-lite"/>
    </source>
</evidence>
<evidence type="ECO:0000259" key="3">
    <source>
        <dbReference type="Pfam" id="PF07423"/>
    </source>
</evidence>
<keyword evidence="2" id="KW-0812">Transmembrane</keyword>
<feature type="compositionally biased region" description="Acidic residues" evidence="1">
    <location>
        <begin position="61"/>
        <end position="80"/>
    </location>
</feature>
<accession>A0A838CNA0</accession>
<feature type="region of interest" description="Disordered" evidence="1">
    <location>
        <begin position="46"/>
        <end position="114"/>
    </location>
</feature>
<evidence type="ECO:0000313" key="4">
    <source>
        <dbReference type="EMBL" id="MBA2173510.1"/>
    </source>
</evidence>
<dbReference type="RefSeq" id="WP_181470568.1">
    <property type="nucleotide sequence ID" value="NZ_JACEFG010000001.1"/>
</dbReference>
<keyword evidence="2" id="KW-1133">Transmembrane helix</keyword>
<keyword evidence="2" id="KW-0472">Membrane</keyword>
<dbReference type="Pfam" id="PF07423">
    <property type="entry name" value="DUF1510"/>
    <property type="match status" value="1"/>
</dbReference>
<comment type="caution">
    <text evidence="4">The sequence shown here is derived from an EMBL/GenBank/DDBJ whole genome shotgun (WGS) entry which is preliminary data.</text>
</comment>
<evidence type="ECO:0000313" key="5">
    <source>
        <dbReference type="Proteomes" id="UP000571017"/>
    </source>
</evidence>
<feature type="transmembrane region" description="Helical" evidence="2">
    <location>
        <begin position="21"/>
        <end position="43"/>
    </location>
</feature>
<dbReference type="Proteomes" id="UP000571017">
    <property type="component" value="Unassembled WGS sequence"/>
</dbReference>